<dbReference type="OrthoDB" id="9804721at2"/>
<reference evidence="3 4" key="1">
    <citation type="journal article" date="2010" name="Stand. Genomic Sci.">
        <title>Complete genome sequence of Coraliomargarita akajimensis type strain (04OKA010-24).</title>
        <authorList>
            <person name="Mavromatis K."/>
            <person name="Abt B."/>
            <person name="Brambilla E."/>
            <person name="Lapidus A."/>
            <person name="Copeland A."/>
            <person name="Deshpande S."/>
            <person name="Nolan M."/>
            <person name="Lucas S."/>
            <person name="Tice H."/>
            <person name="Cheng J.F."/>
            <person name="Han C."/>
            <person name="Detter J.C."/>
            <person name="Woyke T."/>
            <person name="Goodwin L."/>
            <person name="Pitluck S."/>
            <person name="Held B."/>
            <person name="Brettin T."/>
            <person name="Tapia R."/>
            <person name="Ivanova N."/>
            <person name="Mikhailova N."/>
            <person name="Pati A."/>
            <person name="Liolios K."/>
            <person name="Chen A."/>
            <person name="Palaniappan K."/>
            <person name="Land M."/>
            <person name="Hauser L."/>
            <person name="Chang Y.J."/>
            <person name="Jeffries C.D."/>
            <person name="Rohde M."/>
            <person name="Goker M."/>
            <person name="Bristow J."/>
            <person name="Eisen J.A."/>
            <person name="Markowitz V."/>
            <person name="Hugenholtz P."/>
            <person name="Klenk H.P."/>
            <person name="Kyrpides N.C."/>
        </authorList>
    </citation>
    <scope>NUCLEOTIDE SEQUENCE [LARGE SCALE GENOMIC DNA]</scope>
    <source>
        <strain evidence="4">DSM 45221 / IAM 15411 / JCM 23193 / KCTC 12865</strain>
    </source>
</reference>
<dbReference type="eggNOG" id="COG0589">
    <property type="taxonomic scope" value="Bacteria"/>
</dbReference>
<dbReference type="EMBL" id="CP001998">
    <property type="protein sequence ID" value="ADE54220.1"/>
    <property type="molecule type" value="Genomic_DNA"/>
</dbReference>
<dbReference type="InterPro" id="IPR006016">
    <property type="entry name" value="UspA"/>
</dbReference>
<evidence type="ECO:0000313" key="4">
    <source>
        <dbReference type="Proteomes" id="UP000000925"/>
    </source>
</evidence>
<evidence type="ECO:0000313" key="3">
    <source>
        <dbReference type="EMBL" id="ADE54220.1"/>
    </source>
</evidence>
<dbReference type="SUPFAM" id="SSF52402">
    <property type="entry name" value="Adenine nucleotide alpha hydrolases-like"/>
    <property type="match status" value="2"/>
</dbReference>
<name>D5EIF4_CORAD</name>
<dbReference type="KEGG" id="caa:Caka_1200"/>
<dbReference type="PRINTS" id="PR01438">
    <property type="entry name" value="UNVRSLSTRESS"/>
</dbReference>
<dbReference type="Gene3D" id="3.40.50.12370">
    <property type="match status" value="1"/>
</dbReference>
<protein>
    <submittedName>
        <fullName evidence="3">UspA domain protein</fullName>
    </submittedName>
</protein>
<keyword evidence="4" id="KW-1185">Reference proteome</keyword>
<comment type="similarity">
    <text evidence="1">Belongs to the universal stress protein A family.</text>
</comment>
<feature type="domain" description="UspA" evidence="2">
    <location>
        <begin position="5"/>
        <end position="157"/>
    </location>
</feature>
<dbReference type="Proteomes" id="UP000000925">
    <property type="component" value="Chromosome"/>
</dbReference>
<dbReference type="RefSeq" id="WP_013042942.1">
    <property type="nucleotide sequence ID" value="NC_014008.1"/>
</dbReference>
<dbReference type="Pfam" id="PF00582">
    <property type="entry name" value="Usp"/>
    <property type="match status" value="2"/>
</dbReference>
<dbReference type="PANTHER" id="PTHR46268">
    <property type="entry name" value="STRESS RESPONSE PROTEIN NHAX"/>
    <property type="match status" value="1"/>
</dbReference>
<dbReference type="HOGENOM" id="CLU_049301_5_1_0"/>
<evidence type="ECO:0000259" key="2">
    <source>
        <dbReference type="Pfam" id="PF00582"/>
    </source>
</evidence>
<evidence type="ECO:0000256" key="1">
    <source>
        <dbReference type="ARBA" id="ARBA00008791"/>
    </source>
</evidence>
<dbReference type="PANTHER" id="PTHR46268:SF6">
    <property type="entry name" value="UNIVERSAL STRESS PROTEIN UP12"/>
    <property type="match status" value="1"/>
</dbReference>
<dbReference type="AlphaFoldDB" id="D5EIF4"/>
<sequence length="285" mass="30431">MATANILACTDGSIYAPSVYGNAAWAAHQMDASVQVLHMLNPHHKSMKTDLSGSIGFNARQHLLDEIVEIEAAQAKVAAKRGEAILDDAKERLAEAGVAEVSVTQKHGKLSDLISSLERDADLVVIGKRGNNADFEKGHLGSNLERVIRSCEHPVLVAAREFKKMEAFVLAFDGGSSAKKAVDYAAANPLLKGMKCYLLYVGSGNAKVESALAEAQATLVDAGYEVEIEQRSGEPAKVIEAVVAQDSCDLLVMGAYGHSPIRQMIVGSTTSAMIRSVKIPVLLFR</sequence>
<accession>D5EIF4</accession>
<dbReference type="CDD" id="cd00293">
    <property type="entry name" value="USP-like"/>
    <property type="match status" value="2"/>
</dbReference>
<dbReference type="InterPro" id="IPR006015">
    <property type="entry name" value="Universal_stress_UspA"/>
</dbReference>
<proteinExistence type="inferred from homology"/>
<gene>
    <name evidence="3" type="ordered locus">Caka_1200</name>
</gene>
<feature type="domain" description="UspA" evidence="2">
    <location>
        <begin position="168"/>
        <end position="285"/>
    </location>
</feature>
<dbReference type="STRING" id="583355.Caka_1200"/>
<organism evidence="3 4">
    <name type="scientific">Coraliomargarita akajimensis (strain DSM 45221 / IAM 15411 / JCM 23193 / KCTC 12865 / 04OKA010-24)</name>
    <dbReference type="NCBI Taxonomy" id="583355"/>
    <lineage>
        <taxon>Bacteria</taxon>
        <taxon>Pseudomonadati</taxon>
        <taxon>Verrucomicrobiota</taxon>
        <taxon>Opitutia</taxon>
        <taxon>Puniceicoccales</taxon>
        <taxon>Coraliomargaritaceae</taxon>
        <taxon>Coraliomargarita</taxon>
    </lineage>
</organism>